<comment type="caution">
    <text evidence="1">The sequence shown here is derived from an EMBL/GenBank/DDBJ whole genome shotgun (WGS) entry which is preliminary data.</text>
</comment>
<proteinExistence type="predicted"/>
<accession>A0A7W3JCG8</accession>
<dbReference type="Proteomes" id="UP000540568">
    <property type="component" value="Unassembled WGS sequence"/>
</dbReference>
<evidence type="ECO:0008006" key="3">
    <source>
        <dbReference type="Google" id="ProtNLM"/>
    </source>
</evidence>
<organism evidence="1 2">
    <name type="scientific">Promicromonospora sukumoe</name>
    <dbReference type="NCBI Taxonomy" id="88382"/>
    <lineage>
        <taxon>Bacteria</taxon>
        <taxon>Bacillati</taxon>
        <taxon>Actinomycetota</taxon>
        <taxon>Actinomycetes</taxon>
        <taxon>Micrococcales</taxon>
        <taxon>Promicromonosporaceae</taxon>
        <taxon>Promicromonospora</taxon>
    </lineage>
</organism>
<evidence type="ECO:0000313" key="1">
    <source>
        <dbReference type="EMBL" id="MBA8810264.1"/>
    </source>
</evidence>
<dbReference type="PANTHER" id="PTHR36451:SF1">
    <property type="entry name" value="OMEGA-HYDROXY-BETA-DIHYDROMENAQUINONE-9 SULFOTRANSFERASE STF3"/>
    <property type="match status" value="1"/>
</dbReference>
<dbReference type="RefSeq" id="WP_182619400.1">
    <property type="nucleotide sequence ID" value="NZ_BAAATF010000010.1"/>
</dbReference>
<dbReference type="InterPro" id="IPR027417">
    <property type="entry name" value="P-loop_NTPase"/>
</dbReference>
<dbReference type="PANTHER" id="PTHR36451">
    <property type="entry name" value="PAPS-DEPENDENT SULFOTRANSFERASE STF3"/>
    <property type="match status" value="1"/>
</dbReference>
<protein>
    <recommendedName>
        <fullName evidence="3">Sulfotransferase family protein</fullName>
    </recommendedName>
</protein>
<sequence length="405" mass="45321">MSRAPRTTRVLNTALGPFATGYRDPEASWAKAVAQVEKTAGTQDHAFADDLGQILQGAAEIPRLSPLGWFLIFNEVKGKYVNRLRVNRALSEHPQVADEQITAPVFVCGLPRTATTLAHRVLAQSPDHRGPLTWELHHTTLHDPHTAQRVIKQLEQALSLMELVAPGLQQKHPTYIDRPEESVLFFAHGPQWPLQRGPMSSYSAWLADKHDVRSQYEYLKLGLQVLQHGREPKRWVLKYPGHLGDMDTIRQVFPDATFVWTHRDPVTVIGSFASLLETLQAMCQRETDPAEIGRAALDHLVAQVERGLAARTNMPLSSIVDVPYHNLSADPVTVVPQVYAAIGARWTTHDQEHLAEVIAKPKGAPSHQYDLSRYVDRAEADAAFAQYNRMLDRLDLRDATPAVEL</sequence>
<dbReference type="InterPro" id="IPR052736">
    <property type="entry name" value="Stf3_sulfotransferase"/>
</dbReference>
<keyword evidence="2" id="KW-1185">Reference proteome</keyword>
<gene>
    <name evidence="1" type="ORF">FHX71_004240</name>
</gene>
<evidence type="ECO:0000313" key="2">
    <source>
        <dbReference type="Proteomes" id="UP000540568"/>
    </source>
</evidence>
<dbReference type="Gene3D" id="3.40.50.300">
    <property type="entry name" value="P-loop containing nucleotide triphosphate hydrolases"/>
    <property type="match status" value="1"/>
</dbReference>
<dbReference type="Pfam" id="PF13469">
    <property type="entry name" value="Sulfotransfer_3"/>
    <property type="match status" value="1"/>
</dbReference>
<reference evidence="1 2" key="1">
    <citation type="submission" date="2020-07" db="EMBL/GenBank/DDBJ databases">
        <title>Sequencing the genomes of 1000 actinobacteria strains.</title>
        <authorList>
            <person name="Klenk H.-P."/>
        </authorList>
    </citation>
    <scope>NUCLEOTIDE SEQUENCE [LARGE SCALE GENOMIC DNA]</scope>
    <source>
        <strain evidence="1 2">DSM 44121</strain>
    </source>
</reference>
<dbReference type="AlphaFoldDB" id="A0A7W3JCG8"/>
<name>A0A7W3JCG8_9MICO</name>
<dbReference type="EMBL" id="JACGWV010000002">
    <property type="protein sequence ID" value="MBA8810264.1"/>
    <property type="molecule type" value="Genomic_DNA"/>
</dbReference>
<dbReference type="SUPFAM" id="SSF52540">
    <property type="entry name" value="P-loop containing nucleoside triphosphate hydrolases"/>
    <property type="match status" value="1"/>
</dbReference>